<dbReference type="Pfam" id="PF17766">
    <property type="entry name" value="fn3_6"/>
    <property type="match status" value="1"/>
</dbReference>
<proteinExistence type="inferred from homology"/>
<feature type="active site" description="Charge relay system" evidence="6 7">
    <location>
        <position position="178"/>
    </location>
</feature>
<dbReference type="FunFam" id="3.50.30.30:FF:000005">
    <property type="entry name" value="subtilisin-like protease SBT1.5"/>
    <property type="match status" value="1"/>
</dbReference>
<dbReference type="SUPFAM" id="SSF52743">
    <property type="entry name" value="Subtilisin-like"/>
    <property type="match status" value="1"/>
</dbReference>
<evidence type="ECO:0000259" key="10">
    <source>
        <dbReference type="Pfam" id="PF05922"/>
    </source>
</evidence>
<evidence type="ECO:0000256" key="4">
    <source>
        <dbReference type="ARBA" id="ARBA00022801"/>
    </source>
</evidence>
<keyword evidence="2 7" id="KW-0645">Protease</keyword>
<dbReference type="InterPro" id="IPR003137">
    <property type="entry name" value="PA_domain"/>
</dbReference>
<dbReference type="Gene3D" id="2.60.40.2310">
    <property type="match status" value="1"/>
</dbReference>
<protein>
    <submittedName>
        <fullName evidence="12">Uncharacterized protein</fullName>
    </submittedName>
</protein>
<keyword evidence="4 7" id="KW-0378">Hydrolase</keyword>
<evidence type="ECO:0000259" key="8">
    <source>
        <dbReference type="Pfam" id="PF00082"/>
    </source>
</evidence>
<evidence type="ECO:0000256" key="6">
    <source>
        <dbReference type="PIRSR" id="PIRSR615500-1"/>
    </source>
</evidence>
<name>A0A803KR04_CHEQI</name>
<organism evidence="12 13">
    <name type="scientific">Chenopodium quinoa</name>
    <name type="common">Quinoa</name>
    <dbReference type="NCBI Taxonomy" id="63459"/>
    <lineage>
        <taxon>Eukaryota</taxon>
        <taxon>Viridiplantae</taxon>
        <taxon>Streptophyta</taxon>
        <taxon>Embryophyta</taxon>
        <taxon>Tracheophyta</taxon>
        <taxon>Spermatophyta</taxon>
        <taxon>Magnoliopsida</taxon>
        <taxon>eudicotyledons</taxon>
        <taxon>Gunneridae</taxon>
        <taxon>Pentapetalae</taxon>
        <taxon>Caryophyllales</taxon>
        <taxon>Chenopodiaceae</taxon>
        <taxon>Chenopodioideae</taxon>
        <taxon>Atripliceae</taxon>
        <taxon>Chenopodium</taxon>
    </lineage>
</organism>
<dbReference type="FunFam" id="3.40.50.200:FF:000006">
    <property type="entry name" value="Subtilisin-like protease SBT1.5"/>
    <property type="match status" value="1"/>
</dbReference>
<gene>
    <name evidence="12" type="primary">LOC110688071</name>
</gene>
<dbReference type="InterPro" id="IPR036852">
    <property type="entry name" value="Peptidase_S8/S53_dom_sf"/>
</dbReference>
<evidence type="ECO:0000256" key="2">
    <source>
        <dbReference type="ARBA" id="ARBA00022670"/>
    </source>
</evidence>
<dbReference type="GO" id="GO:0004252">
    <property type="term" value="F:serine-type endopeptidase activity"/>
    <property type="evidence" value="ECO:0007669"/>
    <property type="project" value="UniProtKB-UniRule"/>
</dbReference>
<dbReference type="InterPro" id="IPR010259">
    <property type="entry name" value="S8pro/Inhibitor_I9"/>
</dbReference>
<dbReference type="CDD" id="cd02120">
    <property type="entry name" value="PA_subtilisin_like"/>
    <property type="match status" value="1"/>
</dbReference>
<dbReference type="Pfam" id="PF05922">
    <property type="entry name" value="Inhibitor_I9"/>
    <property type="match status" value="1"/>
</dbReference>
<dbReference type="PROSITE" id="PS00138">
    <property type="entry name" value="SUBTILASE_SER"/>
    <property type="match status" value="1"/>
</dbReference>
<feature type="domain" description="PA" evidence="9">
    <location>
        <begin position="359"/>
        <end position="421"/>
    </location>
</feature>
<evidence type="ECO:0000256" key="1">
    <source>
        <dbReference type="ARBA" id="ARBA00011073"/>
    </source>
</evidence>
<evidence type="ECO:0000313" key="12">
    <source>
        <dbReference type="EnsemblPlants" id="AUR62001460-RA:cds"/>
    </source>
</evidence>
<dbReference type="InterPro" id="IPR034197">
    <property type="entry name" value="Peptidases_S8_3"/>
</dbReference>
<keyword evidence="13" id="KW-1185">Reference proteome</keyword>
<dbReference type="Gene3D" id="3.50.30.30">
    <property type="match status" value="1"/>
</dbReference>
<dbReference type="CDD" id="cd04852">
    <property type="entry name" value="Peptidases_S8_3"/>
    <property type="match status" value="1"/>
</dbReference>
<evidence type="ECO:0000256" key="5">
    <source>
        <dbReference type="ARBA" id="ARBA00022825"/>
    </source>
</evidence>
<comment type="similarity">
    <text evidence="1 7">Belongs to the peptidase S8 family.</text>
</comment>
<dbReference type="InterPro" id="IPR037045">
    <property type="entry name" value="S8pro/Inhibitor_I9_sf"/>
</dbReference>
<dbReference type="InterPro" id="IPR022398">
    <property type="entry name" value="Peptidase_S8_His-AS"/>
</dbReference>
<feature type="domain" description="Subtilisin-like protease fibronectin type-III" evidence="11">
    <location>
        <begin position="625"/>
        <end position="726"/>
    </location>
</feature>
<dbReference type="PANTHER" id="PTHR10795">
    <property type="entry name" value="PROPROTEIN CONVERTASE SUBTILISIN/KEXIN"/>
    <property type="match status" value="1"/>
</dbReference>
<dbReference type="GO" id="GO:0006508">
    <property type="term" value="P:proteolysis"/>
    <property type="evidence" value="ECO:0007669"/>
    <property type="project" value="UniProtKB-KW"/>
</dbReference>
<dbReference type="Gene3D" id="3.30.70.80">
    <property type="entry name" value="Peptidase S8 propeptide/proteinase inhibitor I9"/>
    <property type="match status" value="1"/>
</dbReference>
<dbReference type="InterPro" id="IPR015500">
    <property type="entry name" value="Peptidase_S8_subtilisin-rel"/>
</dbReference>
<dbReference type="PROSITE" id="PS00137">
    <property type="entry name" value="SUBTILASE_HIS"/>
    <property type="match status" value="1"/>
</dbReference>
<dbReference type="Gramene" id="AUR62001460-RA">
    <property type="protein sequence ID" value="AUR62001460-RA:cds"/>
    <property type="gene ID" value="AUR62001460"/>
</dbReference>
<dbReference type="Pfam" id="PF02225">
    <property type="entry name" value="PA"/>
    <property type="match status" value="1"/>
</dbReference>
<feature type="domain" description="Peptidase S8/S53" evidence="8">
    <location>
        <begin position="100"/>
        <end position="552"/>
    </location>
</feature>
<dbReference type="Proteomes" id="UP000596660">
    <property type="component" value="Unplaced"/>
</dbReference>
<dbReference type="InterPro" id="IPR000209">
    <property type="entry name" value="Peptidase_S8/S53_dom"/>
</dbReference>
<keyword evidence="5 7" id="KW-0720">Serine protease</keyword>
<evidence type="ECO:0000256" key="3">
    <source>
        <dbReference type="ARBA" id="ARBA00022729"/>
    </source>
</evidence>
<dbReference type="AlphaFoldDB" id="A0A803KR04"/>
<dbReference type="Gene3D" id="3.40.50.200">
    <property type="entry name" value="Peptidase S8/S53 domain"/>
    <property type="match status" value="1"/>
</dbReference>
<evidence type="ECO:0000259" key="11">
    <source>
        <dbReference type="Pfam" id="PF17766"/>
    </source>
</evidence>
<reference evidence="12" key="1">
    <citation type="journal article" date="2017" name="Nature">
        <title>The genome of Chenopodium quinoa.</title>
        <authorList>
            <person name="Jarvis D.E."/>
            <person name="Ho Y.S."/>
            <person name="Lightfoot D.J."/>
            <person name="Schmoeckel S.M."/>
            <person name="Li B."/>
            <person name="Borm T.J.A."/>
            <person name="Ohyanagi H."/>
            <person name="Mineta K."/>
            <person name="Michell C.T."/>
            <person name="Saber N."/>
            <person name="Kharbatia N.M."/>
            <person name="Rupper R.R."/>
            <person name="Sharp A.R."/>
            <person name="Dally N."/>
            <person name="Boughton B.A."/>
            <person name="Woo Y.H."/>
            <person name="Gao G."/>
            <person name="Schijlen E.G.W.M."/>
            <person name="Guo X."/>
            <person name="Momin A.A."/>
            <person name="Negrao S."/>
            <person name="Al-Babili S."/>
            <person name="Gehring C."/>
            <person name="Roessner U."/>
            <person name="Jung C."/>
            <person name="Murphy K."/>
            <person name="Arold S.T."/>
            <person name="Gojobori T."/>
            <person name="van der Linden C.G."/>
            <person name="van Loo E.N."/>
            <person name="Jellen E.N."/>
            <person name="Maughan P.J."/>
            <person name="Tester M."/>
        </authorList>
    </citation>
    <scope>NUCLEOTIDE SEQUENCE [LARGE SCALE GENOMIC DNA]</scope>
    <source>
        <strain evidence="12">cv. PI 614886</strain>
    </source>
</reference>
<keyword evidence="3" id="KW-0732">Signal</keyword>
<dbReference type="Pfam" id="PF00082">
    <property type="entry name" value="Peptidase_S8"/>
    <property type="match status" value="1"/>
</dbReference>
<accession>A0A803KR04</accession>
<dbReference type="InterPro" id="IPR023828">
    <property type="entry name" value="Peptidase_S8_Ser-AS"/>
</dbReference>
<dbReference type="InterPro" id="IPR045051">
    <property type="entry name" value="SBT"/>
</dbReference>
<dbReference type="InterPro" id="IPR041469">
    <property type="entry name" value="Subtilisin-like_FN3"/>
</dbReference>
<dbReference type="OMA" id="NAFASTH"/>
<dbReference type="PROSITE" id="PS51892">
    <property type="entry name" value="SUBTILASE"/>
    <property type="match status" value="1"/>
</dbReference>
<dbReference type="PRINTS" id="PR00723">
    <property type="entry name" value="SUBTILISIN"/>
</dbReference>
<feature type="active site" description="Charge relay system" evidence="6 7">
    <location>
        <position position="108"/>
    </location>
</feature>
<feature type="active site" description="Charge relay system" evidence="6 7">
    <location>
        <position position="508"/>
    </location>
</feature>
<evidence type="ECO:0000313" key="13">
    <source>
        <dbReference type="Proteomes" id="UP000596660"/>
    </source>
</evidence>
<evidence type="ECO:0000259" key="9">
    <source>
        <dbReference type="Pfam" id="PF02225"/>
    </source>
</evidence>
<dbReference type="EnsemblPlants" id="AUR62001460-RA">
    <property type="protein sequence ID" value="AUR62001460-RA:cds"/>
    <property type="gene ID" value="AUR62001460"/>
</dbReference>
<feature type="domain" description="Inhibitor I9" evidence="10">
    <location>
        <begin position="3"/>
        <end position="74"/>
    </location>
</feature>
<sequence length="742" mass="78726">MSHSHKPNAFASTHDWYSSILRSLSTTPEETQHDILYTYSKSAAGFAAHISPALAAKLRRHPSVLSVIPDQIVKPVITQSTSFMGLSDWSGIWPNTDWASDIVIGVVDSGIWPESTSFHDGGLSEVPASWRGICEAGPDFPAISCNKKLIGARSFYKGYEAIYGTLTEIKSARDLSGHGTHCASTAAGSAVANAGYYRYAVGKARGVATKARIAAYKVLWARGSGASLADILAAMDQAIEDGVHVLSMSIALNQTVDYYIDTTTIGAFRAMQNGVVVVAGAGNAGPDSFSVRNIAPWMLSVGASTIDREFPADVILGNGQVFRGSSLFNFKQTTTNTMMLVTGESSGSRFCRQGELHGSRVFGKMVLCESGGTSGVAKSYAVQQAGGLGMILINQATDGEQLMAFPFIIPASTVTYTAGNLIKNYMSSTANPTARIMFRGTVTGPSPSAPRVAAFSSRGPNLITPEILKPDVIAPGVNILAAWTGALGPSGLSFDTRRVSYNIISGTSMACPHVSGLAALLRKAYPSWSPAAIKSAIMTTAYNLDNSGNNITDLATGMEATVYARGSGHIDPNKALNPGLVYDLDTSDYIAFLCSIGYDYRKIALYVQDASMIDCRAKNFSSPGELNYPSFSAVFESTNDVVRYTRVVKNVGSSVNAVYQVSINAPPSLRINVNPTRLVFNANRKTLSYTITFASTSGIIIPAVGAIASGSIEWSDGSHRVRSPIAAYWKPGSTRGNFAASM</sequence>
<evidence type="ECO:0000256" key="7">
    <source>
        <dbReference type="PROSITE-ProRule" id="PRU01240"/>
    </source>
</evidence>
<reference evidence="12" key="2">
    <citation type="submission" date="2021-03" db="UniProtKB">
        <authorList>
            <consortium name="EnsemblPlants"/>
        </authorList>
    </citation>
    <scope>IDENTIFICATION</scope>
</reference>